<gene>
    <name evidence="1" type="ORF">CLHOM_11610</name>
</gene>
<name>A0A0L6ZCM5_9CLOT</name>
<keyword evidence="2" id="KW-1185">Reference proteome</keyword>
<dbReference type="STRING" id="36844.SAMN04488501_108166"/>
<dbReference type="PATRIC" id="fig|1121318.3.peg.1170"/>
<dbReference type="EMBL" id="LHUR01000013">
    <property type="protein sequence ID" value="KOA20573.1"/>
    <property type="molecule type" value="Genomic_DNA"/>
</dbReference>
<evidence type="ECO:0000313" key="1">
    <source>
        <dbReference type="EMBL" id="KOA20573.1"/>
    </source>
</evidence>
<organism evidence="1 2">
    <name type="scientific">Clostridium homopropionicum DSM 5847</name>
    <dbReference type="NCBI Taxonomy" id="1121318"/>
    <lineage>
        <taxon>Bacteria</taxon>
        <taxon>Bacillati</taxon>
        <taxon>Bacillota</taxon>
        <taxon>Clostridia</taxon>
        <taxon>Eubacteriales</taxon>
        <taxon>Clostridiaceae</taxon>
        <taxon>Clostridium</taxon>
    </lineage>
</organism>
<sequence length="68" mass="8319">MQIKFRLFNHYIFFIIRKSNRKKPSKVKPARKPVVRLSNYQKAQARIKEIKQFINENEQTSRRNHGVY</sequence>
<evidence type="ECO:0000313" key="2">
    <source>
        <dbReference type="Proteomes" id="UP000037043"/>
    </source>
</evidence>
<dbReference type="Proteomes" id="UP000037043">
    <property type="component" value="Unassembled WGS sequence"/>
</dbReference>
<comment type="caution">
    <text evidence="1">The sequence shown here is derived from an EMBL/GenBank/DDBJ whole genome shotgun (WGS) entry which is preliminary data.</text>
</comment>
<dbReference type="RefSeq" id="WP_052220739.1">
    <property type="nucleotide sequence ID" value="NZ_LHUR01000013.1"/>
</dbReference>
<protein>
    <submittedName>
        <fullName evidence="1">Uncharacterized protein</fullName>
    </submittedName>
</protein>
<proteinExistence type="predicted"/>
<accession>A0A0L6ZCM5</accession>
<reference evidence="2" key="1">
    <citation type="submission" date="2015-08" db="EMBL/GenBank/DDBJ databases">
        <title>Genome sequence of the strict anaerobe Clostridium homopropionicum LuHBu1 (DSM 5847T).</title>
        <authorList>
            <person name="Poehlein A."/>
            <person name="Beck M."/>
            <person name="Schiel-Bengelsdorf B."/>
            <person name="Bengelsdorf F.R."/>
            <person name="Daniel R."/>
            <person name="Duerre P."/>
        </authorList>
    </citation>
    <scope>NUCLEOTIDE SEQUENCE [LARGE SCALE GENOMIC DNA]</scope>
    <source>
        <strain evidence="2">DSM 5847</strain>
    </source>
</reference>
<dbReference type="AlphaFoldDB" id="A0A0L6ZCM5"/>